<reference evidence="6" key="1">
    <citation type="journal article" date="2023" name="Mol. Phylogenet. Evol.">
        <title>Genome-scale phylogeny and comparative genomics of the fungal order Sordariales.</title>
        <authorList>
            <person name="Hensen N."/>
            <person name="Bonometti L."/>
            <person name="Westerberg I."/>
            <person name="Brannstrom I.O."/>
            <person name="Guillou S."/>
            <person name="Cros-Aarteil S."/>
            <person name="Calhoun S."/>
            <person name="Haridas S."/>
            <person name="Kuo A."/>
            <person name="Mondo S."/>
            <person name="Pangilinan J."/>
            <person name="Riley R."/>
            <person name="LaButti K."/>
            <person name="Andreopoulos B."/>
            <person name="Lipzen A."/>
            <person name="Chen C."/>
            <person name="Yan M."/>
            <person name="Daum C."/>
            <person name="Ng V."/>
            <person name="Clum A."/>
            <person name="Steindorff A."/>
            <person name="Ohm R.A."/>
            <person name="Martin F."/>
            <person name="Silar P."/>
            <person name="Natvig D.O."/>
            <person name="Lalanne C."/>
            <person name="Gautier V."/>
            <person name="Ament-Velasquez S.L."/>
            <person name="Kruys A."/>
            <person name="Hutchinson M.I."/>
            <person name="Powell A.J."/>
            <person name="Barry K."/>
            <person name="Miller A.N."/>
            <person name="Grigoriev I.V."/>
            <person name="Debuchy R."/>
            <person name="Gladieux P."/>
            <person name="Hiltunen Thoren M."/>
            <person name="Johannesson H."/>
        </authorList>
    </citation>
    <scope>NUCLEOTIDE SEQUENCE</scope>
    <source>
        <strain evidence="6">CBS 958.72</strain>
    </source>
</reference>
<dbReference type="PROSITE" id="PS00217">
    <property type="entry name" value="SUGAR_TRANSPORT_2"/>
    <property type="match status" value="1"/>
</dbReference>
<dbReference type="EMBL" id="JAULSN010000003">
    <property type="protein sequence ID" value="KAK3376359.1"/>
    <property type="molecule type" value="Genomic_DNA"/>
</dbReference>
<dbReference type="InterPro" id="IPR036259">
    <property type="entry name" value="MFS_trans_sf"/>
</dbReference>
<dbReference type="InterPro" id="IPR005829">
    <property type="entry name" value="Sugar_transporter_CS"/>
</dbReference>
<evidence type="ECO:0000313" key="7">
    <source>
        <dbReference type="Proteomes" id="UP001287356"/>
    </source>
</evidence>
<keyword evidence="6" id="KW-0813">Transport</keyword>
<keyword evidence="4 5" id="KW-0472">Membrane</keyword>
<dbReference type="Proteomes" id="UP001287356">
    <property type="component" value="Unassembled WGS sequence"/>
</dbReference>
<sequence length="159" mass="16814">MVARVEAPMTPRAYMMCVFAAFGGIFFGYDSGYISGVMGMKVFIHAIEGPNATALSSSNKSLITSILSAGIFFGALFAGDLTDWIGLDGASPSFSAALSSSLVAGLGVGLVSAVIIHYMSEIAPRKVRGALVSGYQFCTEDMKRFNDGDKEDDKYYGSD</sequence>
<gene>
    <name evidence="6" type="ORF">B0T24DRAFT_677249</name>
</gene>
<dbReference type="InterPro" id="IPR050360">
    <property type="entry name" value="MFS_Sugar_Transporters"/>
</dbReference>
<evidence type="ECO:0000256" key="3">
    <source>
        <dbReference type="ARBA" id="ARBA00022989"/>
    </source>
</evidence>
<dbReference type="SUPFAM" id="SSF103473">
    <property type="entry name" value="MFS general substrate transporter"/>
    <property type="match status" value="1"/>
</dbReference>
<feature type="transmembrane region" description="Helical" evidence="5">
    <location>
        <begin position="12"/>
        <end position="29"/>
    </location>
</feature>
<dbReference type="InterPro" id="IPR005828">
    <property type="entry name" value="MFS_sugar_transport-like"/>
</dbReference>
<dbReference type="Gene3D" id="1.20.1250.20">
    <property type="entry name" value="MFS general substrate transporter like domains"/>
    <property type="match status" value="1"/>
</dbReference>
<feature type="transmembrane region" description="Helical" evidence="5">
    <location>
        <begin position="62"/>
        <end position="82"/>
    </location>
</feature>
<evidence type="ECO:0000256" key="1">
    <source>
        <dbReference type="ARBA" id="ARBA00004141"/>
    </source>
</evidence>
<keyword evidence="7" id="KW-1185">Reference proteome</keyword>
<reference evidence="6" key="2">
    <citation type="submission" date="2023-06" db="EMBL/GenBank/DDBJ databases">
        <authorList>
            <consortium name="Lawrence Berkeley National Laboratory"/>
            <person name="Haridas S."/>
            <person name="Hensen N."/>
            <person name="Bonometti L."/>
            <person name="Westerberg I."/>
            <person name="Brannstrom I.O."/>
            <person name="Guillou S."/>
            <person name="Cros-Aarteil S."/>
            <person name="Calhoun S."/>
            <person name="Kuo A."/>
            <person name="Mondo S."/>
            <person name="Pangilinan J."/>
            <person name="Riley R."/>
            <person name="Labutti K."/>
            <person name="Andreopoulos B."/>
            <person name="Lipzen A."/>
            <person name="Chen C."/>
            <person name="Yanf M."/>
            <person name="Daum C."/>
            <person name="Ng V."/>
            <person name="Clum A."/>
            <person name="Steindorff A."/>
            <person name="Ohm R."/>
            <person name="Martin F."/>
            <person name="Silar P."/>
            <person name="Natvig D."/>
            <person name="Lalanne C."/>
            <person name="Gautier V."/>
            <person name="Ament-Velasquez S.L."/>
            <person name="Kruys A."/>
            <person name="Hutchinson M.I."/>
            <person name="Powell A.J."/>
            <person name="Barry K."/>
            <person name="Miller A.N."/>
            <person name="Grigoriev I.V."/>
            <person name="Debuchy R."/>
            <person name="Gladieux P."/>
            <person name="Thoren M.H."/>
            <person name="Johannesson H."/>
        </authorList>
    </citation>
    <scope>NUCLEOTIDE SEQUENCE</scope>
    <source>
        <strain evidence="6">CBS 958.72</strain>
    </source>
</reference>
<dbReference type="GO" id="GO:0016020">
    <property type="term" value="C:membrane"/>
    <property type="evidence" value="ECO:0007669"/>
    <property type="project" value="UniProtKB-SubCell"/>
</dbReference>
<evidence type="ECO:0000256" key="5">
    <source>
        <dbReference type="SAM" id="Phobius"/>
    </source>
</evidence>
<evidence type="ECO:0000313" key="6">
    <source>
        <dbReference type="EMBL" id="KAK3376359.1"/>
    </source>
</evidence>
<dbReference type="GO" id="GO:0005351">
    <property type="term" value="F:carbohydrate:proton symporter activity"/>
    <property type="evidence" value="ECO:0007669"/>
    <property type="project" value="TreeGrafter"/>
</dbReference>
<evidence type="ECO:0000256" key="4">
    <source>
        <dbReference type="ARBA" id="ARBA00023136"/>
    </source>
</evidence>
<proteinExistence type="predicted"/>
<comment type="caution">
    <text evidence="6">The sequence shown here is derived from an EMBL/GenBank/DDBJ whole genome shotgun (WGS) entry which is preliminary data.</text>
</comment>
<evidence type="ECO:0000256" key="2">
    <source>
        <dbReference type="ARBA" id="ARBA00022692"/>
    </source>
</evidence>
<feature type="transmembrane region" description="Helical" evidence="5">
    <location>
        <begin position="94"/>
        <end position="118"/>
    </location>
</feature>
<accession>A0AAE0KGK0</accession>
<name>A0AAE0KGK0_9PEZI</name>
<dbReference type="AlphaFoldDB" id="A0AAE0KGK0"/>
<keyword evidence="3 5" id="KW-1133">Transmembrane helix</keyword>
<keyword evidence="2 5" id="KW-0812">Transmembrane</keyword>
<organism evidence="6 7">
    <name type="scientific">Lasiosphaeria ovina</name>
    <dbReference type="NCBI Taxonomy" id="92902"/>
    <lineage>
        <taxon>Eukaryota</taxon>
        <taxon>Fungi</taxon>
        <taxon>Dikarya</taxon>
        <taxon>Ascomycota</taxon>
        <taxon>Pezizomycotina</taxon>
        <taxon>Sordariomycetes</taxon>
        <taxon>Sordariomycetidae</taxon>
        <taxon>Sordariales</taxon>
        <taxon>Lasiosphaeriaceae</taxon>
        <taxon>Lasiosphaeria</taxon>
    </lineage>
</organism>
<comment type="subcellular location">
    <subcellularLocation>
        <location evidence="1">Membrane</location>
        <topology evidence="1">Multi-pass membrane protein</topology>
    </subcellularLocation>
</comment>
<dbReference type="PANTHER" id="PTHR48022">
    <property type="entry name" value="PLASTIDIC GLUCOSE TRANSPORTER 4"/>
    <property type="match status" value="1"/>
</dbReference>
<keyword evidence="6" id="KW-0762">Sugar transport</keyword>
<dbReference type="PANTHER" id="PTHR48022:SF6">
    <property type="entry name" value="MSTA PROTEIN-RELATED"/>
    <property type="match status" value="1"/>
</dbReference>
<dbReference type="Pfam" id="PF00083">
    <property type="entry name" value="Sugar_tr"/>
    <property type="match status" value="2"/>
</dbReference>
<protein>
    <submittedName>
        <fullName evidence="6">High-affinity glucose transporter SNF3</fullName>
    </submittedName>
</protein>